<dbReference type="WBParaSite" id="PDA_v2.g4081.t1">
    <property type="protein sequence ID" value="PDA_v2.g4081.t1"/>
    <property type="gene ID" value="PDA_v2.g4081"/>
</dbReference>
<evidence type="ECO:0000313" key="2">
    <source>
        <dbReference type="Proteomes" id="UP000887578"/>
    </source>
</evidence>
<sequence length="378" mass="43552">MAFGEMVFGEKSGIREEPLLFWLKVDPQNQIKLSFRSPWKVKQDIKLFIEPYGNESCLTKFDVGETIKKYRKSEECQCQPFVHGNEAYVPFKVWTENGVVIVTFHRDYKGLRVFEEQEEKMITNECLNRKFLFDNYRDFDYTNLLTPPKNKNETSLTEEVNETVPFYNFIGTDFVNLSNPITVFWVKIKHSDPEYFLLIETENGELIEKSFEIGLEANGRDPEKHVQILSNGVKINLENELCIPLYRYDEFVRYVITVNETGILKASFYDSKSGENKKLYYLEEEKTGVPKKPVNETNFEKFSLELTNVTTTTTTTTTTSKPIPSTPTSKTFATKNGETEKTLTLSTVAAKSIDDKSSAVAAFSLSYLFSFITILLFL</sequence>
<dbReference type="Proteomes" id="UP000887578">
    <property type="component" value="Unplaced"/>
</dbReference>
<feature type="region of interest" description="Disordered" evidence="1">
    <location>
        <begin position="313"/>
        <end position="333"/>
    </location>
</feature>
<evidence type="ECO:0000256" key="1">
    <source>
        <dbReference type="SAM" id="MobiDB-lite"/>
    </source>
</evidence>
<dbReference type="AlphaFoldDB" id="A0A914QKE2"/>
<feature type="compositionally biased region" description="Low complexity" evidence="1">
    <location>
        <begin position="313"/>
        <end position="331"/>
    </location>
</feature>
<reference evidence="3" key="1">
    <citation type="submission" date="2022-11" db="UniProtKB">
        <authorList>
            <consortium name="WormBaseParasite"/>
        </authorList>
    </citation>
    <scope>IDENTIFICATION</scope>
</reference>
<name>A0A914QKE2_9BILA</name>
<organism evidence="2 3">
    <name type="scientific">Panagrolaimus davidi</name>
    <dbReference type="NCBI Taxonomy" id="227884"/>
    <lineage>
        <taxon>Eukaryota</taxon>
        <taxon>Metazoa</taxon>
        <taxon>Ecdysozoa</taxon>
        <taxon>Nematoda</taxon>
        <taxon>Chromadorea</taxon>
        <taxon>Rhabditida</taxon>
        <taxon>Tylenchina</taxon>
        <taxon>Panagrolaimomorpha</taxon>
        <taxon>Panagrolaimoidea</taxon>
        <taxon>Panagrolaimidae</taxon>
        <taxon>Panagrolaimus</taxon>
    </lineage>
</organism>
<accession>A0A914QKE2</accession>
<evidence type="ECO:0000313" key="3">
    <source>
        <dbReference type="WBParaSite" id="PDA_v2.g4081.t1"/>
    </source>
</evidence>
<keyword evidence="2" id="KW-1185">Reference proteome</keyword>
<proteinExistence type="predicted"/>
<protein>
    <submittedName>
        <fullName evidence="3">Uncharacterized protein</fullName>
    </submittedName>
</protein>